<reference evidence="2" key="1">
    <citation type="submission" date="2020-01" db="EMBL/GenBank/DDBJ databases">
        <authorList>
            <consortium name="DOE Joint Genome Institute"/>
            <person name="Haridas S."/>
            <person name="Albert R."/>
            <person name="Binder M."/>
            <person name="Bloem J."/>
            <person name="Labutti K."/>
            <person name="Salamov A."/>
            <person name="Andreopoulos B."/>
            <person name="Baker S.E."/>
            <person name="Barry K."/>
            <person name="Bills G."/>
            <person name="Bluhm B.H."/>
            <person name="Cannon C."/>
            <person name="Castanera R."/>
            <person name="Culley D.E."/>
            <person name="Daum C."/>
            <person name="Ezra D."/>
            <person name="Gonzalez J.B."/>
            <person name="Henrissat B."/>
            <person name="Kuo A."/>
            <person name="Liang C."/>
            <person name="Lipzen A."/>
            <person name="Lutzoni F."/>
            <person name="Magnuson J."/>
            <person name="Mondo S."/>
            <person name="Nolan M."/>
            <person name="Ohm R."/>
            <person name="Pangilinan J."/>
            <person name="Park H.-J."/>
            <person name="Ramirez L."/>
            <person name="Alfaro M."/>
            <person name="Sun H."/>
            <person name="Tritt A."/>
            <person name="Yoshinaga Y."/>
            <person name="Zwiers L.-H."/>
            <person name="Turgeon B.G."/>
            <person name="Goodwin S.B."/>
            <person name="Spatafora J.W."/>
            <person name="Crous P.W."/>
            <person name="Grigoriev I.V."/>
        </authorList>
    </citation>
    <scope>NUCLEOTIDE SEQUENCE</scope>
    <source>
        <strain evidence="2">CBS 394.84</strain>
    </source>
</reference>
<comment type="caution">
    <text evidence="2">The sequence shown here is derived from an EMBL/GenBank/DDBJ whole genome shotgun (WGS) entry which is preliminary data.</text>
</comment>
<dbReference type="Proteomes" id="UP000800039">
    <property type="component" value="Unassembled WGS sequence"/>
</dbReference>
<sequence length="82" mass="9477">MTDTERLDIIDFCDAAGEWGSIVPIPAREADRMIALADQRRIAELEERLPLRDARSPLQDGRPLRAHGRQLSRDDRQYFEVD</sequence>
<organism evidence="2 3">
    <name type="scientific">Cucurbitaria berberidis CBS 394.84</name>
    <dbReference type="NCBI Taxonomy" id="1168544"/>
    <lineage>
        <taxon>Eukaryota</taxon>
        <taxon>Fungi</taxon>
        <taxon>Dikarya</taxon>
        <taxon>Ascomycota</taxon>
        <taxon>Pezizomycotina</taxon>
        <taxon>Dothideomycetes</taxon>
        <taxon>Pleosporomycetidae</taxon>
        <taxon>Pleosporales</taxon>
        <taxon>Pleosporineae</taxon>
        <taxon>Cucurbitariaceae</taxon>
        <taxon>Cucurbitaria</taxon>
    </lineage>
</organism>
<accession>A0A9P4LA73</accession>
<evidence type="ECO:0000313" key="2">
    <source>
        <dbReference type="EMBL" id="KAF1847775.1"/>
    </source>
</evidence>
<evidence type="ECO:0000256" key="1">
    <source>
        <dbReference type="SAM" id="MobiDB-lite"/>
    </source>
</evidence>
<gene>
    <name evidence="2" type="ORF">K460DRAFT_363813</name>
</gene>
<feature type="compositionally biased region" description="Basic and acidic residues" evidence="1">
    <location>
        <begin position="71"/>
        <end position="82"/>
    </location>
</feature>
<name>A0A9P4LA73_9PLEO</name>
<dbReference type="OrthoDB" id="3793308at2759"/>
<keyword evidence="3" id="KW-1185">Reference proteome</keyword>
<dbReference type="RefSeq" id="XP_040790338.1">
    <property type="nucleotide sequence ID" value="XM_040932889.1"/>
</dbReference>
<dbReference type="AlphaFoldDB" id="A0A9P4LA73"/>
<feature type="region of interest" description="Disordered" evidence="1">
    <location>
        <begin position="52"/>
        <end position="82"/>
    </location>
</feature>
<protein>
    <submittedName>
        <fullName evidence="2">Uncharacterized protein</fullName>
    </submittedName>
</protein>
<evidence type="ECO:0000313" key="3">
    <source>
        <dbReference type="Proteomes" id="UP000800039"/>
    </source>
</evidence>
<dbReference type="EMBL" id="ML976615">
    <property type="protein sequence ID" value="KAF1847775.1"/>
    <property type="molecule type" value="Genomic_DNA"/>
</dbReference>
<dbReference type="GeneID" id="63850140"/>
<proteinExistence type="predicted"/>